<comment type="caution">
    <text evidence="1">The sequence shown here is derived from an EMBL/GenBank/DDBJ whole genome shotgun (WGS) entry which is preliminary data.</text>
</comment>
<proteinExistence type="predicted"/>
<reference evidence="1 2" key="1">
    <citation type="submission" date="2015-06" db="EMBL/GenBank/DDBJ databases">
        <title>Genome sequence of Mycobacterium conceptionense strain MLE.</title>
        <authorList>
            <person name="Greninger A.L."/>
            <person name="Cunningham G."/>
            <person name="Chiu C.Y."/>
            <person name="Miller S."/>
        </authorList>
    </citation>
    <scope>NUCLEOTIDE SEQUENCE [LARGE SCALE GENOMIC DNA]</scope>
    <source>
        <strain evidence="1 2">MLE</strain>
    </source>
</reference>
<dbReference type="Proteomes" id="UP000037594">
    <property type="component" value="Unassembled WGS sequence"/>
</dbReference>
<evidence type="ECO:0000313" key="1">
    <source>
        <dbReference type="EMBL" id="KMV19712.1"/>
    </source>
</evidence>
<organism evidence="1 2">
    <name type="scientific">Mycolicibacterium conceptionense</name>
    <dbReference type="NCBI Taxonomy" id="451644"/>
    <lineage>
        <taxon>Bacteria</taxon>
        <taxon>Bacillati</taxon>
        <taxon>Actinomycetota</taxon>
        <taxon>Actinomycetes</taxon>
        <taxon>Mycobacteriales</taxon>
        <taxon>Mycobacteriaceae</taxon>
        <taxon>Mycolicibacterium</taxon>
    </lineage>
</organism>
<dbReference type="PATRIC" id="fig|451644.5.peg.1233"/>
<accession>A0A0J8UFM3</accession>
<dbReference type="EMBL" id="LFOD01000003">
    <property type="protein sequence ID" value="KMV19712.1"/>
    <property type="molecule type" value="Genomic_DNA"/>
</dbReference>
<dbReference type="AlphaFoldDB" id="A0A0J8UFM3"/>
<evidence type="ECO:0000313" key="2">
    <source>
        <dbReference type="Proteomes" id="UP000037594"/>
    </source>
</evidence>
<sequence length="97" mass="11214">MVERRIVRSLVDEFLAQGLSISVYDGEETYPVTSDREKVLEDLINTDEDYVMVFSGQQKIGWVRLVYGNEGWDVICDYTVNLEDKMTRTQALIDELS</sequence>
<name>A0A0J8UFM3_9MYCO</name>
<protein>
    <submittedName>
        <fullName evidence="1">Uncharacterized protein</fullName>
    </submittedName>
</protein>
<gene>
    <name evidence="1" type="ORF">ACT17_06055</name>
</gene>